<organism evidence="1 2">
    <name type="scientific">Pseudoalteromonas denitrificans DSM 6059</name>
    <dbReference type="NCBI Taxonomy" id="1123010"/>
    <lineage>
        <taxon>Bacteria</taxon>
        <taxon>Pseudomonadati</taxon>
        <taxon>Pseudomonadota</taxon>
        <taxon>Gammaproteobacteria</taxon>
        <taxon>Alteromonadales</taxon>
        <taxon>Pseudoalteromonadaceae</taxon>
        <taxon>Pseudoalteromonas</taxon>
    </lineage>
</organism>
<dbReference type="RefSeq" id="WP_091991741.1">
    <property type="nucleotide sequence ID" value="NZ_FOLO01000092.1"/>
</dbReference>
<dbReference type="EMBL" id="FOLO01000092">
    <property type="protein sequence ID" value="SFD71883.1"/>
    <property type="molecule type" value="Genomic_DNA"/>
</dbReference>
<accession>A0A1I1USU4</accession>
<proteinExistence type="predicted"/>
<dbReference type="Pfam" id="PF17963">
    <property type="entry name" value="Big_9"/>
    <property type="match status" value="1"/>
</dbReference>
<evidence type="ECO:0000313" key="2">
    <source>
        <dbReference type="Proteomes" id="UP000198862"/>
    </source>
</evidence>
<dbReference type="Proteomes" id="UP000198862">
    <property type="component" value="Unassembled WGS sequence"/>
</dbReference>
<dbReference type="STRING" id="1123010.SAMN02745724_05277"/>
<sequence length="585" mass="65101">MKPVIKFTNSILMLSLLIGCGGGGSDKEKPVVKPKPVNQAPIAIDDVAAIFKDQQITIDVLANDTDTDKDQLTITAVTAINGGTPSINNNKILFIAEPGFTGAAQFIYTISDGSKQTSQAIVDVKVLSTSDKVVMLKTQVDNNITTTIADINEQGINCQDKEPKLGTAMCDFKDVAFNDRQFIAEKTLAEQTILVLDYGFNYQANIRYRSRIKALLKYNPEAQKFTDYNPSISISNIGDKVLSEIDNFKFTDEQGNQSPAFVSASWFNLLAPIMKEMDTDDGFDYRTGESYASHSASVLPYLMETNPQANFVLVEFGDDLLQSHPDLLCNIATEELTEISEKVAIDFRNNILKKYQVGFINMSAGHSVKAVKINWLNAQCTGGLSDQNAHLLVNTLSPLYKAIHATDGVISVQALDYGLNEQNFPLEAMEFKNRVKVLPYTTNAEDTLLPIDGKVDAVKPVNNADDWFRERDWTDYYVNFGVERFSFGTVFNSTPKLTFGLSGIGSAIESYIFPSWAAPVALSHIIYLKNTLFQNETMDQNTVNKLLNSLTPEGCSFYPEFNNRCRIQDPLKHRQHEAYRLGYLE</sequence>
<name>A0A1I1USU4_9GAMM</name>
<dbReference type="Gene3D" id="2.60.40.2810">
    <property type="match status" value="1"/>
</dbReference>
<protein>
    <recommendedName>
        <fullName evidence="3">Cadherin-like domain-containing protein</fullName>
    </recommendedName>
</protein>
<dbReference type="AlphaFoldDB" id="A0A1I1USU4"/>
<gene>
    <name evidence="1" type="ORF">SAMN02745724_05277</name>
</gene>
<evidence type="ECO:0000313" key="1">
    <source>
        <dbReference type="EMBL" id="SFD71883.1"/>
    </source>
</evidence>
<dbReference type="OrthoDB" id="6291715at2"/>
<reference evidence="1 2" key="1">
    <citation type="submission" date="2016-10" db="EMBL/GenBank/DDBJ databases">
        <authorList>
            <person name="de Groot N.N."/>
        </authorList>
    </citation>
    <scope>NUCLEOTIDE SEQUENCE [LARGE SCALE GENOMIC DNA]</scope>
    <source>
        <strain evidence="1 2">DSM 6059</strain>
    </source>
</reference>
<keyword evidence="2" id="KW-1185">Reference proteome</keyword>
<evidence type="ECO:0008006" key="3">
    <source>
        <dbReference type="Google" id="ProtNLM"/>
    </source>
</evidence>
<dbReference type="PROSITE" id="PS51257">
    <property type="entry name" value="PROKAR_LIPOPROTEIN"/>
    <property type="match status" value="1"/>
</dbReference>